<protein>
    <submittedName>
        <fullName evidence="1">Uncharacterized protein</fullName>
    </submittedName>
</protein>
<dbReference type="KEGG" id="vg:63911177"/>
<evidence type="ECO:0000313" key="1">
    <source>
        <dbReference type="EMBL" id="AXH45073.1"/>
    </source>
</evidence>
<accession>A0A345KPX1</accession>
<reference evidence="1 2" key="1">
    <citation type="submission" date="2018-06" db="EMBL/GenBank/DDBJ databases">
        <authorList>
            <person name="Ball S.L."/>
            <person name="Garlena R.A."/>
            <person name="Russell D.A."/>
            <person name="Pope W.H."/>
            <person name="Jacobs-Sera D."/>
            <person name="Hatfull G.F."/>
        </authorList>
    </citation>
    <scope>NUCLEOTIDE SEQUENCE [LARGE SCALE GENOMIC DNA]</scope>
</reference>
<dbReference type="Proteomes" id="UP000257969">
    <property type="component" value="Segment"/>
</dbReference>
<name>A0A345KPX1_9CAUD</name>
<dbReference type="RefSeq" id="YP_010050447.1">
    <property type="nucleotide sequence ID" value="NC_054428.1"/>
</dbReference>
<sequence>MRLNWLESASNNAVAYADRYQDEPFKQAATIELRDAARLLLELMYDPTIRGPQDLGGRFVKARAEQLSKAYQRPVRSYDWTPDTQDSEPPF</sequence>
<proteinExistence type="predicted"/>
<gene>
    <name evidence="1" type="primary">33</name>
    <name evidence="1" type="ORF">SEA_SERGEI_33</name>
</gene>
<keyword evidence="2" id="KW-1185">Reference proteome</keyword>
<dbReference type="EMBL" id="MH450131">
    <property type="protein sequence ID" value="AXH45073.1"/>
    <property type="molecule type" value="Genomic_DNA"/>
</dbReference>
<dbReference type="GeneID" id="63911177"/>
<organism evidence="1 2">
    <name type="scientific">Arthrobacter phage Sergei</name>
    <dbReference type="NCBI Taxonomy" id="2250416"/>
    <lineage>
        <taxon>Viruses</taxon>
        <taxon>Duplodnaviria</taxon>
        <taxon>Heunggongvirae</taxon>
        <taxon>Uroviricota</taxon>
        <taxon>Caudoviricetes</taxon>
        <taxon>Korravirus</taxon>
        <taxon>Korravirus sergei</taxon>
    </lineage>
</organism>
<evidence type="ECO:0000313" key="2">
    <source>
        <dbReference type="Proteomes" id="UP000257969"/>
    </source>
</evidence>